<dbReference type="AlphaFoldDB" id="A0A8J6P6D4"/>
<dbReference type="EMBL" id="JACNIG010000456">
    <property type="protein sequence ID" value="MBC8434537.1"/>
    <property type="molecule type" value="Genomic_DNA"/>
</dbReference>
<reference evidence="1 2" key="1">
    <citation type="submission" date="2020-08" db="EMBL/GenBank/DDBJ databases">
        <title>Bridging the membrane lipid divide: bacteria of the FCB group superphylum have the potential to synthesize archaeal ether lipids.</title>
        <authorList>
            <person name="Villanueva L."/>
            <person name="Von Meijenfeldt F.A.B."/>
            <person name="Westbye A.B."/>
            <person name="Yadav S."/>
            <person name="Hopmans E.C."/>
            <person name="Dutilh B.E."/>
            <person name="Sinninghe Damste J.S."/>
        </authorList>
    </citation>
    <scope>NUCLEOTIDE SEQUENCE [LARGE SCALE GENOMIC DNA]</scope>
    <source>
        <strain evidence="1">NIOZ-UU17</strain>
    </source>
</reference>
<dbReference type="Gene3D" id="3.30.160.250">
    <property type="match status" value="1"/>
</dbReference>
<gene>
    <name evidence="1" type="ORF">H8D96_21725</name>
</gene>
<accession>A0A8J6P6D4</accession>
<dbReference type="SUPFAM" id="SSF143100">
    <property type="entry name" value="TTHA1013/TTHA0281-like"/>
    <property type="match status" value="1"/>
</dbReference>
<organism evidence="1 2">
    <name type="scientific">Candidatus Desulfatibia vada</name>
    <dbReference type="NCBI Taxonomy" id="2841696"/>
    <lineage>
        <taxon>Bacteria</taxon>
        <taxon>Pseudomonadati</taxon>
        <taxon>Thermodesulfobacteriota</taxon>
        <taxon>Desulfobacteria</taxon>
        <taxon>Desulfobacterales</taxon>
        <taxon>Desulfobacterales incertae sedis</taxon>
        <taxon>Candidatus Desulfatibia</taxon>
    </lineage>
</organism>
<dbReference type="Proteomes" id="UP000605201">
    <property type="component" value="Unassembled WGS sequence"/>
</dbReference>
<protein>
    <submittedName>
        <fullName evidence="1">Type II toxin-antitoxin system HicB family antitoxin</fullName>
    </submittedName>
</protein>
<evidence type="ECO:0000313" key="2">
    <source>
        <dbReference type="Proteomes" id="UP000605201"/>
    </source>
</evidence>
<sequence length="68" mass="7939">MTKLTLEYWEDDGWFVGRLVEVPSIFSQGETLEELKENIQDAYKLMLDSEPQNFLPAFRNRVAVELST</sequence>
<name>A0A8J6P6D4_9BACT</name>
<dbReference type="InterPro" id="IPR035069">
    <property type="entry name" value="TTHA1013/TTHA0281-like"/>
</dbReference>
<comment type="caution">
    <text evidence="1">The sequence shown here is derived from an EMBL/GenBank/DDBJ whole genome shotgun (WGS) entry which is preliminary data.</text>
</comment>
<evidence type="ECO:0000313" key="1">
    <source>
        <dbReference type="EMBL" id="MBC8434537.1"/>
    </source>
</evidence>
<proteinExistence type="predicted"/>